<evidence type="ECO:0000313" key="2">
    <source>
        <dbReference type="Proteomes" id="UP000015105"/>
    </source>
</evidence>
<dbReference type="Proteomes" id="UP000015105">
    <property type="component" value="Chromosome 4D"/>
</dbReference>
<dbReference type="EnsemblPlants" id="AET4Gv20592100.1">
    <property type="protein sequence ID" value="AET4Gv20592100.1"/>
    <property type="gene ID" value="AET4Gv20592100"/>
</dbReference>
<reference evidence="2" key="1">
    <citation type="journal article" date="2014" name="Science">
        <title>Ancient hybridizations among the ancestral genomes of bread wheat.</title>
        <authorList>
            <consortium name="International Wheat Genome Sequencing Consortium,"/>
            <person name="Marcussen T."/>
            <person name="Sandve S.R."/>
            <person name="Heier L."/>
            <person name="Spannagl M."/>
            <person name="Pfeifer M."/>
            <person name="Jakobsen K.S."/>
            <person name="Wulff B.B."/>
            <person name="Steuernagel B."/>
            <person name="Mayer K.F."/>
            <person name="Olsen O.A."/>
        </authorList>
    </citation>
    <scope>NUCLEOTIDE SEQUENCE [LARGE SCALE GENOMIC DNA]</scope>
    <source>
        <strain evidence="2">cv. AL8/78</strain>
    </source>
</reference>
<sequence>MWKEPCVAGVNPGFWGSVCLIYEYSMLIFKPACVWSGLNMLQRVHLVERLLSLFDRQVVESDEITDNTPSVPSGTKLQS</sequence>
<accession>A0A453IKG6</accession>
<dbReference type="AlphaFoldDB" id="A0A453IKG6"/>
<protein>
    <submittedName>
        <fullName evidence="1">Uncharacterized protein</fullName>
    </submittedName>
</protein>
<name>A0A453IKG6_AEGTS</name>
<reference evidence="1" key="3">
    <citation type="journal article" date="2017" name="Nature">
        <title>Genome sequence of the progenitor of the wheat D genome Aegilops tauschii.</title>
        <authorList>
            <person name="Luo M.C."/>
            <person name="Gu Y.Q."/>
            <person name="Puiu D."/>
            <person name="Wang H."/>
            <person name="Twardziok S.O."/>
            <person name="Deal K.R."/>
            <person name="Huo N."/>
            <person name="Zhu T."/>
            <person name="Wang L."/>
            <person name="Wang Y."/>
            <person name="McGuire P.E."/>
            <person name="Liu S."/>
            <person name="Long H."/>
            <person name="Ramasamy R.K."/>
            <person name="Rodriguez J.C."/>
            <person name="Van S.L."/>
            <person name="Yuan L."/>
            <person name="Wang Z."/>
            <person name="Xia Z."/>
            <person name="Xiao L."/>
            <person name="Anderson O.D."/>
            <person name="Ouyang S."/>
            <person name="Liang Y."/>
            <person name="Zimin A.V."/>
            <person name="Pertea G."/>
            <person name="Qi P."/>
            <person name="Bennetzen J.L."/>
            <person name="Dai X."/>
            <person name="Dawson M.W."/>
            <person name="Muller H.G."/>
            <person name="Kugler K."/>
            <person name="Rivarola-Duarte L."/>
            <person name="Spannagl M."/>
            <person name="Mayer K.F.X."/>
            <person name="Lu F.H."/>
            <person name="Bevan M.W."/>
            <person name="Leroy P."/>
            <person name="Li P."/>
            <person name="You F.M."/>
            <person name="Sun Q."/>
            <person name="Liu Z."/>
            <person name="Lyons E."/>
            <person name="Wicker T."/>
            <person name="Salzberg S.L."/>
            <person name="Devos K.M."/>
            <person name="Dvorak J."/>
        </authorList>
    </citation>
    <scope>NUCLEOTIDE SEQUENCE [LARGE SCALE GENOMIC DNA]</scope>
    <source>
        <strain evidence="1">cv. AL8/78</strain>
    </source>
</reference>
<keyword evidence="2" id="KW-1185">Reference proteome</keyword>
<reference evidence="1" key="5">
    <citation type="journal article" date="2021" name="G3 (Bethesda)">
        <title>Aegilops tauschii genome assembly Aet v5.0 features greater sequence contiguity and improved annotation.</title>
        <authorList>
            <person name="Wang L."/>
            <person name="Zhu T."/>
            <person name="Rodriguez J.C."/>
            <person name="Deal K.R."/>
            <person name="Dubcovsky J."/>
            <person name="McGuire P.E."/>
            <person name="Lux T."/>
            <person name="Spannagl M."/>
            <person name="Mayer K.F.X."/>
            <person name="Baldrich P."/>
            <person name="Meyers B.C."/>
            <person name="Huo N."/>
            <person name="Gu Y.Q."/>
            <person name="Zhou H."/>
            <person name="Devos K.M."/>
            <person name="Bennetzen J.L."/>
            <person name="Unver T."/>
            <person name="Budak H."/>
            <person name="Gulick P.J."/>
            <person name="Galiba G."/>
            <person name="Kalapos B."/>
            <person name="Nelson D.R."/>
            <person name="Li P."/>
            <person name="You F.M."/>
            <person name="Luo M.C."/>
            <person name="Dvorak J."/>
        </authorList>
    </citation>
    <scope>NUCLEOTIDE SEQUENCE [LARGE SCALE GENOMIC DNA]</scope>
    <source>
        <strain evidence="1">cv. AL8/78</strain>
    </source>
</reference>
<organism evidence="1 2">
    <name type="scientific">Aegilops tauschii subsp. strangulata</name>
    <name type="common">Goatgrass</name>
    <dbReference type="NCBI Taxonomy" id="200361"/>
    <lineage>
        <taxon>Eukaryota</taxon>
        <taxon>Viridiplantae</taxon>
        <taxon>Streptophyta</taxon>
        <taxon>Embryophyta</taxon>
        <taxon>Tracheophyta</taxon>
        <taxon>Spermatophyta</taxon>
        <taxon>Magnoliopsida</taxon>
        <taxon>Liliopsida</taxon>
        <taxon>Poales</taxon>
        <taxon>Poaceae</taxon>
        <taxon>BOP clade</taxon>
        <taxon>Pooideae</taxon>
        <taxon>Triticodae</taxon>
        <taxon>Triticeae</taxon>
        <taxon>Triticinae</taxon>
        <taxon>Aegilops</taxon>
    </lineage>
</organism>
<dbReference type="Gramene" id="AET4Gv20592100.1">
    <property type="protein sequence ID" value="AET4Gv20592100.1"/>
    <property type="gene ID" value="AET4Gv20592100"/>
</dbReference>
<proteinExistence type="predicted"/>
<evidence type="ECO:0000313" key="1">
    <source>
        <dbReference type="EnsemblPlants" id="AET4Gv20592100.1"/>
    </source>
</evidence>
<reference evidence="2" key="2">
    <citation type="journal article" date="2017" name="Nat. Plants">
        <title>The Aegilops tauschii genome reveals multiple impacts of transposons.</title>
        <authorList>
            <person name="Zhao G."/>
            <person name="Zou C."/>
            <person name="Li K."/>
            <person name="Wang K."/>
            <person name="Li T."/>
            <person name="Gao L."/>
            <person name="Zhang X."/>
            <person name="Wang H."/>
            <person name="Yang Z."/>
            <person name="Liu X."/>
            <person name="Jiang W."/>
            <person name="Mao L."/>
            <person name="Kong X."/>
            <person name="Jiao Y."/>
            <person name="Jia J."/>
        </authorList>
    </citation>
    <scope>NUCLEOTIDE SEQUENCE [LARGE SCALE GENOMIC DNA]</scope>
    <source>
        <strain evidence="2">cv. AL8/78</strain>
    </source>
</reference>
<reference evidence="1" key="4">
    <citation type="submission" date="2019-03" db="UniProtKB">
        <authorList>
            <consortium name="EnsemblPlants"/>
        </authorList>
    </citation>
    <scope>IDENTIFICATION</scope>
</reference>